<keyword evidence="2 11" id="KW-0813">Transport</keyword>
<dbReference type="NCBIfam" id="TIGR00773">
    <property type="entry name" value="NhaA"/>
    <property type="match status" value="1"/>
</dbReference>
<comment type="similarity">
    <text evidence="11">Belongs to the NhaA Na(+)/H(+) (TC 2.A.33) antiporter family.</text>
</comment>
<keyword evidence="10 11" id="KW-0739">Sodium transport</keyword>
<keyword evidence="5 11" id="KW-0812">Transmembrane</keyword>
<evidence type="ECO:0000256" key="3">
    <source>
        <dbReference type="ARBA" id="ARBA00022449"/>
    </source>
</evidence>
<feature type="transmembrane region" description="Helical" evidence="11">
    <location>
        <begin position="138"/>
        <end position="160"/>
    </location>
</feature>
<accession>A0ABT9N856</accession>
<dbReference type="Proteomes" id="UP001240984">
    <property type="component" value="Unassembled WGS sequence"/>
</dbReference>
<feature type="transmembrane region" description="Helical" evidence="11">
    <location>
        <begin position="30"/>
        <end position="48"/>
    </location>
</feature>
<dbReference type="Gene3D" id="1.20.1530.10">
    <property type="entry name" value="Na+/H+ antiporter like domain"/>
    <property type="match status" value="1"/>
</dbReference>
<keyword evidence="9 11" id="KW-0472">Membrane</keyword>
<evidence type="ECO:0000256" key="4">
    <source>
        <dbReference type="ARBA" id="ARBA00022475"/>
    </source>
</evidence>
<dbReference type="RefSeq" id="WP_306839027.1">
    <property type="nucleotide sequence ID" value="NZ_JAUSRA010000001.1"/>
</dbReference>
<evidence type="ECO:0000256" key="9">
    <source>
        <dbReference type="ARBA" id="ARBA00023136"/>
    </source>
</evidence>
<feature type="transmembrane region" description="Helical" evidence="11">
    <location>
        <begin position="381"/>
        <end position="399"/>
    </location>
</feature>
<evidence type="ECO:0000256" key="5">
    <source>
        <dbReference type="ARBA" id="ARBA00022692"/>
    </source>
</evidence>
<dbReference type="PANTHER" id="PTHR30341">
    <property type="entry name" value="SODIUM ION/PROTON ANTIPORTER NHAA-RELATED"/>
    <property type="match status" value="1"/>
</dbReference>
<evidence type="ECO:0000256" key="6">
    <source>
        <dbReference type="ARBA" id="ARBA00022989"/>
    </source>
</evidence>
<evidence type="ECO:0000256" key="1">
    <source>
        <dbReference type="ARBA" id="ARBA00004429"/>
    </source>
</evidence>
<keyword evidence="3 11" id="KW-0050">Antiport</keyword>
<keyword evidence="8 11" id="KW-0406">Ion transport</keyword>
<evidence type="ECO:0000256" key="10">
    <source>
        <dbReference type="ARBA" id="ARBA00023201"/>
    </source>
</evidence>
<feature type="transmembrane region" description="Helical" evidence="11">
    <location>
        <begin position="78"/>
        <end position="97"/>
    </location>
</feature>
<dbReference type="InterPro" id="IPR004670">
    <property type="entry name" value="NhaA"/>
</dbReference>
<name>A0ABT9N856_9ACTN</name>
<evidence type="ECO:0000313" key="13">
    <source>
        <dbReference type="EMBL" id="MDP9799884.1"/>
    </source>
</evidence>
<dbReference type="PANTHER" id="PTHR30341:SF0">
    <property type="entry name" value="NA(+)_H(+) ANTIPORTER NHAA"/>
    <property type="match status" value="1"/>
</dbReference>
<comment type="function">
    <text evidence="11">Na(+)/H(+) antiporter that extrudes sodium in exchange for external protons.</text>
</comment>
<dbReference type="Pfam" id="PF06965">
    <property type="entry name" value="Na_H_antiport_1"/>
    <property type="match status" value="1"/>
</dbReference>
<keyword evidence="14" id="KW-1185">Reference proteome</keyword>
<feature type="compositionally biased region" description="Low complexity" evidence="12">
    <location>
        <begin position="476"/>
        <end position="489"/>
    </location>
</feature>
<comment type="caution">
    <text evidence="13">The sequence shown here is derived from an EMBL/GenBank/DDBJ whole genome shotgun (WGS) entry which is preliminary data.</text>
</comment>
<evidence type="ECO:0000256" key="2">
    <source>
        <dbReference type="ARBA" id="ARBA00022448"/>
    </source>
</evidence>
<protein>
    <recommendedName>
        <fullName evidence="11">Na(+)/H(+) antiporter NhaA</fullName>
    </recommendedName>
    <alternativeName>
        <fullName evidence="11">Sodium/proton antiporter NhaA</fullName>
    </alternativeName>
</protein>
<feature type="transmembrane region" description="Helical" evidence="11">
    <location>
        <begin position="109"/>
        <end position="132"/>
    </location>
</feature>
<keyword evidence="7 11" id="KW-0915">Sodium</keyword>
<feature type="transmembrane region" description="Helical" evidence="11">
    <location>
        <begin position="306"/>
        <end position="325"/>
    </location>
</feature>
<dbReference type="HAMAP" id="MF_01844">
    <property type="entry name" value="NhaA"/>
    <property type="match status" value="1"/>
</dbReference>
<keyword evidence="6 11" id="KW-1133">Transmembrane helix</keyword>
<dbReference type="EMBL" id="JAUSRA010000001">
    <property type="protein sequence ID" value="MDP9799884.1"/>
    <property type="molecule type" value="Genomic_DNA"/>
</dbReference>
<organism evidence="13 14">
    <name type="scientific">Catenuloplanes nepalensis</name>
    <dbReference type="NCBI Taxonomy" id="587533"/>
    <lineage>
        <taxon>Bacteria</taxon>
        <taxon>Bacillati</taxon>
        <taxon>Actinomycetota</taxon>
        <taxon>Actinomycetes</taxon>
        <taxon>Micromonosporales</taxon>
        <taxon>Micromonosporaceae</taxon>
        <taxon>Catenuloplanes</taxon>
    </lineage>
</organism>
<reference evidence="13 14" key="1">
    <citation type="submission" date="2023-07" db="EMBL/GenBank/DDBJ databases">
        <title>Sequencing the genomes of 1000 actinobacteria strains.</title>
        <authorList>
            <person name="Klenk H.-P."/>
        </authorList>
    </citation>
    <scope>NUCLEOTIDE SEQUENCE [LARGE SCALE GENOMIC DNA]</scope>
    <source>
        <strain evidence="13 14">DSM 44710</strain>
    </source>
</reference>
<evidence type="ECO:0000256" key="12">
    <source>
        <dbReference type="SAM" id="MobiDB-lite"/>
    </source>
</evidence>
<sequence>MTAPPRPGPALRISTPALNPALRSFLSNEAGGGAALLIGTVLAIIWANSPWWESYFALWHTHVSLHVGGWALEMDLHHVINDALMAIFFLVLGLEISREAVSGELRDRRTMLVPTLGAIGGMILPIAIFLAINPSGEAAHGWGVVMSTDTAFVLGVLALFGPRCPDQLRVFLLTLAVVDDIGAIGVLAVFYTDTVRVTPLLVAAVLLAVVLLLRWLGVWRLAPYVFLTIAMWIAVYESGVHPTLAGVLIGLSISAKPASQEQIRRIPLYGRALMESQSAERVQQAILQASATVSASERMERRLHPWSAYLVIPAFGLANAGVRLTGDVVRDALVSPLTIGIVIALVAGNTIGIFGASWIALRTNLGMLPGRVRYSHLLGGSILAGMGFTISLFIAELAFDDERLRDQAKIGILAGSFIAAVVGAWVIRWMGERSPLCSPSSDGPPPLPPLPWVAPVPPNLPGPPSGFGIPSDIRDTLPSTTSPALASAAQIATLTKPSPEPSPEPSAEPSFDPGPADPQRCEPGQTPPQTVKELKEP</sequence>
<comment type="subcellular location">
    <subcellularLocation>
        <location evidence="1">Cell inner membrane</location>
        <topology evidence="1">Multi-pass membrane protein</topology>
    </subcellularLocation>
    <subcellularLocation>
        <location evidence="11">Cell membrane</location>
        <topology evidence="11">Multi-pass membrane protein</topology>
    </subcellularLocation>
</comment>
<feature type="transmembrane region" description="Helical" evidence="11">
    <location>
        <begin position="172"/>
        <end position="191"/>
    </location>
</feature>
<feature type="transmembrane region" description="Helical" evidence="11">
    <location>
        <begin position="197"/>
        <end position="217"/>
    </location>
</feature>
<evidence type="ECO:0000256" key="7">
    <source>
        <dbReference type="ARBA" id="ARBA00023053"/>
    </source>
</evidence>
<feature type="transmembrane region" description="Helical" evidence="11">
    <location>
        <begin position="411"/>
        <end position="431"/>
    </location>
</feature>
<proteinExistence type="inferred from homology"/>
<evidence type="ECO:0000256" key="8">
    <source>
        <dbReference type="ARBA" id="ARBA00023065"/>
    </source>
</evidence>
<comment type="catalytic activity">
    <reaction evidence="11">
        <text>Na(+)(in) + 2 H(+)(out) = Na(+)(out) + 2 H(+)(in)</text>
        <dbReference type="Rhea" id="RHEA:29251"/>
        <dbReference type="ChEBI" id="CHEBI:15378"/>
        <dbReference type="ChEBI" id="CHEBI:29101"/>
    </reaction>
</comment>
<gene>
    <name evidence="11" type="primary">nhaA</name>
    <name evidence="13" type="ORF">J2S43_008396</name>
</gene>
<keyword evidence="4 11" id="KW-1003">Cell membrane</keyword>
<feature type="region of interest" description="Disordered" evidence="12">
    <location>
        <begin position="463"/>
        <end position="537"/>
    </location>
</feature>
<evidence type="ECO:0000313" key="14">
    <source>
        <dbReference type="Proteomes" id="UP001240984"/>
    </source>
</evidence>
<feature type="transmembrane region" description="Helical" evidence="11">
    <location>
        <begin position="337"/>
        <end position="361"/>
    </location>
</feature>
<dbReference type="InterPro" id="IPR023171">
    <property type="entry name" value="Na/H_antiporter_dom_sf"/>
</dbReference>
<evidence type="ECO:0000256" key="11">
    <source>
        <dbReference type="HAMAP-Rule" id="MF_01844"/>
    </source>
</evidence>